<dbReference type="PATRIC" id="fig|476652.3.peg.2163"/>
<name>A0A0J1FRE9_9FIRM</name>
<organism evidence="1 2">
    <name type="scientific">Desulfosporosinus acididurans</name>
    <dbReference type="NCBI Taxonomy" id="476652"/>
    <lineage>
        <taxon>Bacteria</taxon>
        <taxon>Bacillati</taxon>
        <taxon>Bacillota</taxon>
        <taxon>Clostridia</taxon>
        <taxon>Eubacteriales</taxon>
        <taxon>Desulfitobacteriaceae</taxon>
        <taxon>Desulfosporosinus</taxon>
    </lineage>
</organism>
<dbReference type="AlphaFoldDB" id="A0A0J1FRE9"/>
<dbReference type="EMBL" id="LDZY01000006">
    <property type="protein sequence ID" value="KLU66050.1"/>
    <property type="molecule type" value="Genomic_DNA"/>
</dbReference>
<comment type="caution">
    <text evidence="1">The sequence shown here is derived from an EMBL/GenBank/DDBJ whole genome shotgun (WGS) entry which is preliminary data.</text>
</comment>
<evidence type="ECO:0000313" key="1">
    <source>
        <dbReference type="EMBL" id="KLU66050.1"/>
    </source>
</evidence>
<sequence>MTIVGIPEFLTILAATDIALNAKLLPKNAGSKTRKVIYLMFPHIHCIVPGGGLSLLSKVK</sequence>
<dbReference type="Proteomes" id="UP000036356">
    <property type="component" value="Unassembled WGS sequence"/>
</dbReference>
<reference evidence="1 2" key="1">
    <citation type="submission" date="2015-06" db="EMBL/GenBank/DDBJ databases">
        <title>Draft genome of the moderately acidophilic sulfate reducer Candidatus Desulfosporosinus acididurans strain M1.</title>
        <authorList>
            <person name="Poehlein A."/>
            <person name="Petzsch P."/>
            <person name="Johnson B.D."/>
            <person name="Schloemann M."/>
            <person name="Daniel R."/>
            <person name="Muehling M."/>
        </authorList>
    </citation>
    <scope>NUCLEOTIDE SEQUENCE [LARGE SCALE GENOMIC DNA]</scope>
    <source>
        <strain evidence="1 2">M1</strain>
    </source>
</reference>
<gene>
    <name evidence="1" type="ORF">DEAC_c20890</name>
</gene>
<evidence type="ECO:0000313" key="2">
    <source>
        <dbReference type="Proteomes" id="UP000036356"/>
    </source>
</evidence>
<protein>
    <submittedName>
        <fullName evidence="1">Uncharacterized protein</fullName>
    </submittedName>
</protein>
<accession>A0A0J1FRE9</accession>
<proteinExistence type="predicted"/>
<keyword evidence="2" id="KW-1185">Reference proteome</keyword>